<evidence type="ECO:0000259" key="7">
    <source>
        <dbReference type="PROSITE" id="PS51278"/>
    </source>
</evidence>
<evidence type="ECO:0000256" key="5">
    <source>
        <dbReference type="ARBA" id="ARBA00022840"/>
    </source>
</evidence>
<dbReference type="Proteomes" id="UP001597510">
    <property type="component" value="Unassembled WGS sequence"/>
</dbReference>
<dbReference type="Gene3D" id="3.40.50.620">
    <property type="entry name" value="HUPs"/>
    <property type="match status" value="2"/>
</dbReference>
<dbReference type="InterPro" id="IPR029055">
    <property type="entry name" value="Ntn_hydrolases_N"/>
</dbReference>
<keyword evidence="9" id="KW-1185">Reference proteome</keyword>
<feature type="domain" description="Glutamine amidotransferase type-2" evidence="7">
    <location>
        <begin position="2"/>
        <end position="182"/>
    </location>
</feature>
<dbReference type="Pfam" id="PF00733">
    <property type="entry name" value="Asn_synthase"/>
    <property type="match status" value="1"/>
</dbReference>
<gene>
    <name evidence="8" type="ORF">ACFSR2_04080</name>
</gene>
<dbReference type="RefSeq" id="WP_340235460.1">
    <property type="nucleotide sequence ID" value="NZ_JBBEWC010000004.1"/>
</dbReference>
<evidence type="ECO:0000313" key="9">
    <source>
        <dbReference type="Proteomes" id="UP001597510"/>
    </source>
</evidence>
<dbReference type="InterPro" id="IPR051786">
    <property type="entry name" value="ASN_synthetase/amidase"/>
</dbReference>
<dbReference type="Pfam" id="PF13537">
    <property type="entry name" value="GATase_7"/>
    <property type="match status" value="1"/>
</dbReference>
<dbReference type="PANTHER" id="PTHR43284:SF1">
    <property type="entry name" value="ASPARAGINE SYNTHETASE"/>
    <property type="match status" value="1"/>
</dbReference>
<dbReference type="SUPFAM" id="SSF52402">
    <property type="entry name" value="Adenine nucleotide alpha hydrolases-like"/>
    <property type="match status" value="1"/>
</dbReference>
<dbReference type="Gene3D" id="3.60.20.10">
    <property type="entry name" value="Glutamine Phosphoribosylpyrophosphate, subunit 1, domain 1"/>
    <property type="match status" value="1"/>
</dbReference>
<comment type="pathway">
    <text evidence="1">Amino-acid biosynthesis; L-asparagine biosynthesis; L-asparagine from L-aspartate (L-Gln route): step 1/1.</text>
</comment>
<evidence type="ECO:0000256" key="1">
    <source>
        <dbReference type="ARBA" id="ARBA00005187"/>
    </source>
</evidence>
<dbReference type="InterPro" id="IPR001962">
    <property type="entry name" value="Asn_synthase"/>
</dbReference>
<comment type="caution">
    <text evidence="8">The sequence shown here is derived from an EMBL/GenBank/DDBJ whole genome shotgun (WGS) entry which is preliminary data.</text>
</comment>
<dbReference type="SUPFAM" id="SSF56235">
    <property type="entry name" value="N-terminal nucleophile aminohydrolases (Ntn hydrolases)"/>
    <property type="match status" value="1"/>
</dbReference>
<dbReference type="EC" id="6.3.5.4" evidence="3"/>
<dbReference type="InterPro" id="IPR006426">
    <property type="entry name" value="Asn_synth_AEB"/>
</dbReference>
<dbReference type="PROSITE" id="PS51278">
    <property type="entry name" value="GATASE_TYPE_2"/>
    <property type="match status" value="1"/>
</dbReference>
<dbReference type="PANTHER" id="PTHR43284">
    <property type="entry name" value="ASPARAGINE SYNTHETASE (GLUTAMINE-HYDROLYZING)"/>
    <property type="match status" value="1"/>
</dbReference>
<comment type="catalytic activity">
    <reaction evidence="6">
        <text>L-aspartate + L-glutamine + ATP + H2O = L-asparagine + L-glutamate + AMP + diphosphate + H(+)</text>
        <dbReference type="Rhea" id="RHEA:12228"/>
        <dbReference type="ChEBI" id="CHEBI:15377"/>
        <dbReference type="ChEBI" id="CHEBI:15378"/>
        <dbReference type="ChEBI" id="CHEBI:29985"/>
        <dbReference type="ChEBI" id="CHEBI:29991"/>
        <dbReference type="ChEBI" id="CHEBI:30616"/>
        <dbReference type="ChEBI" id="CHEBI:33019"/>
        <dbReference type="ChEBI" id="CHEBI:58048"/>
        <dbReference type="ChEBI" id="CHEBI:58359"/>
        <dbReference type="ChEBI" id="CHEBI:456215"/>
        <dbReference type="EC" id="6.3.5.4"/>
    </reaction>
</comment>
<evidence type="ECO:0000256" key="2">
    <source>
        <dbReference type="ARBA" id="ARBA00005752"/>
    </source>
</evidence>
<keyword evidence="5" id="KW-0067">ATP-binding</keyword>
<accession>A0ABW5J334</accession>
<dbReference type="InterPro" id="IPR014729">
    <property type="entry name" value="Rossmann-like_a/b/a_fold"/>
</dbReference>
<organism evidence="8 9">
    <name type="scientific">Emticicia soli</name>
    <dbReference type="NCBI Taxonomy" id="2027878"/>
    <lineage>
        <taxon>Bacteria</taxon>
        <taxon>Pseudomonadati</taxon>
        <taxon>Bacteroidota</taxon>
        <taxon>Cytophagia</taxon>
        <taxon>Cytophagales</taxon>
        <taxon>Leadbetterellaceae</taxon>
        <taxon>Emticicia</taxon>
    </lineage>
</organism>
<name>A0ABW5J334_9BACT</name>
<reference evidence="9" key="1">
    <citation type="journal article" date="2019" name="Int. J. Syst. Evol. Microbiol.">
        <title>The Global Catalogue of Microorganisms (GCM) 10K type strain sequencing project: providing services to taxonomists for standard genome sequencing and annotation.</title>
        <authorList>
            <consortium name="The Broad Institute Genomics Platform"/>
            <consortium name="The Broad Institute Genome Sequencing Center for Infectious Disease"/>
            <person name="Wu L."/>
            <person name="Ma J."/>
        </authorList>
    </citation>
    <scope>NUCLEOTIDE SEQUENCE [LARGE SCALE GENOMIC DNA]</scope>
    <source>
        <strain evidence="9">KCTC 52344</strain>
    </source>
</reference>
<proteinExistence type="inferred from homology"/>
<comment type="similarity">
    <text evidence="2">Belongs to the asparagine synthetase family.</text>
</comment>
<evidence type="ECO:0000256" key="3">
    <source>
        <dbReference type="ARBA" id="ARBA00012737"/>
    </source>
</evidence>
<sequence length="623" mass="71678">MSAIFGIIYTSEAKPDTDSKALQAILRHRATDGAKVYEDTHVVIGNFQLITSVYQRNESFLFEKYNCIITSDSRLDNRNDLINRLLLNNKKEYIGDSELILEAYKKWDNLCTDYLEGEFAFVIWNKETRKLFAATDHIGFRSFYYYSSADTFIFSSEIKGILALKKKPHNLNKGVLIDFLKNNFDGSTFDTDIYQLKGASQLSYKNKYGSKPIVTQYWTLKKQGKYQFIKDADWAECLTDLLIQSVRNRLHTDKPVGLALSGGLDSSFLAGILAKELARKNQPLYTFSHVVAEKYKGSIADERYYIELTGKKYPNIVQEFVQLPEEIGPFDDLEDTCERTEALCYPFIYVDKALYSAAQKYGTGLFFTGFGGDFAISNKGSGMIYEMLRERQYQKAWDYFLVLKKYDKLSLLTAISQLIIEPAIPDRFYMLFRKYLRPDSIRLNDTLLTATNKKRIFGVGGAVKNRFARIIDGGIIGGLLFNTQKKLSASYGLECTVPMLDKSICEFFMDTPPEQFLLNNSKRSLMRRAMQDFVPQEIQWRKDKSAFSPNFTEKFIESKTYITHVLTDDSYRNARKYINVTALKSDCDRLFLGQGNSSEHREAAFVIMLITFLSWLENKNYAI</sequence>
<evidence type="ECO:0000256" key="6">
    <source>
        <dbReference type="ARBA" id="ARBA00048741"/>
    </source>
</evidence>
<keyword evidence="4" id="KW-0547">Nucleotide-binding</keyword>
<evidence type="ECO:0000313" key="8">
    <source>
        <dbReference type="EMBL" id="MFD2520050.1"/>
    </source>
</evidence>
<dbReference type="EMBL" id="JBHULC010000004">
    <property type="protein sequence ID" value="MFD2520050.1"/>
    <property type="molecule type" value="Genomic_DNA"/>
</dbReference>
<protein>
    <recommendedName>
        <fullName evidence="3">asparagine synthase (glutamine-hydrolyzing)</fullName>
        <ecNumber evidence="3">6.3.5.4</ecNumber>
    </recommendedName>
</protein>
<evidence type="ECO:0000256" key="4">
    <source>
        <dbReference type="ARBA" id="ARBA00022741"/>
    </source>
</evidence>
<dbReference type="PIRSF" id="PIRSF001589">
    <property type="entry name" value="Asn_synthetase_glu-h"/>
    <property type="match status" value="1"/>
</dbReference>
<dbReference type="InterPro" id="IPR017932">
    <property type="entry name" value="GATase_2_dom"/>
</dbReference>